<protein>
    <submittedName>
        <fullName evidence="2">Glycosyl transferase</fullName>
    </submittedName>
</protein>
<gene>
    <name evidence="2" type="ORF">NOSIN_06670</name>
</gene>
<proteinExistence type="predicted"/>
<dbReference type="RefSeq" id="WP_077689908.1">
    <property type="nucleotide sequence ID" value="NZ_MCOK01000001.1"/>
</dbReference>
<keyword evidence="3" id="KW-1185">Reference proteome</keyword>
<accession>A0A1V3BY99</accession>
<evidence type="ECO:0000313" key="3">
    <source>
        <dbReference type="Proteomes" id="UP000189004"/>
    </source>
</evidence>
<feature type="region of interest" description="Disordered" evidence="1">
    <location>
        <begin position="1"/>
        <end position="27"/>
    </location>
</feature>
<dbReference type="AlphaFoldDB" id="A0A1V3BY99"/>
<dbReference type="OrthoDB" id="9794513at2"/>
<comment type="caution">
    <text evidence="2">The sequence shown here is derived from an EMBL/GenBank/DDBJ whole genome shotgun (WGS) entry which is preliminary data.</text>
</comment>
<organism evidence="2 3">
    <name type="scientific">Nocardiopsis sinuspersici</name>
    <dbReference type="NCBI Taxonomy" id="501010"/>
    <lineage>
        <taxon>Bacteria</taxon>
        <taxon>Bacillati</taxon>
        <taxon>Actinomycetota</taxon>
        <taxon>Actinomycetes</taxon>
        <taxon>Streptosporangiales</taxon>
        <taxon>Nocardiopsidaceae</taxon>
        <taxon>Nocardiopsis</taxon>
    </lineage>
</organism>
<dbReference type="Proteomes" id="UP000189004">
    <property type="component" value="Unassembled WGS sequence"/>
</dbReference>
<dbReference type="STRING" id="501010.NOSIN_06670"/>
<dbReference type="Gene3D" id="3.40.50.2000">
    <property type="entry name" value="Glycogen Phosphorylase B"/>
    <property type="match status" value="1"/>
</dbReference>
<dbReference type="GO" id="GO:0016740">
    <property type="term" value="F:transferase activity"/>
    <property type="evidence" value="ECO:0007669"/>
    <property type="project" value="UniProtKB-KW"/>
</dbReference>
<name>A0A1V3BY99_9ACTN</name>
<dbReference type="SUPFAM" id="SSF53756">
    <property type="entry name" value="UDP-Glycosyltransferase/glycogen phosphorylase"/>
    <property type="match status" value="1"/>
</dbReference>
<dbReference type="EMBL" id="MCOK01000001">
    <property type="protein sequence ID" value="OOC53527.1"/>
    <property type="molecule type" value="Genomic_DNA"/>
</dbReference>
<evidence type="ECO:0000313" key="2">
    <source>
        <dbReference type="EMBL" id="OOC53527.1"/>
    </source>
</evidence>
<sequence>MTVHHPTPAPNTAVSAETASADMSQGEARTPRRVLRILLWHVHGSWTTAFVHGGHTCLLPATPDRGPDGRGRARTWDWPRNAVDTPWERIRGSEPDLVILQRPHELALAERLLGRTLGRDVPAVYVEHNTPRNDVPVTRHPMADRDDIPVVHVTHFNDLFWDCGRAPTRVIEHGVPDPGYRYTGETARTGVVLNEPLRRWRFTGTDLLPTLAERVPLDLFGMGVAGVPDHFGLPPSRLRAHEDLPQGAMHDQLARRRAYAHPLRWTSLGLSLIEAMMLGLPVAVLGTTEAHEAVPPEAGTVSTDPRVLAEALHAFHEDRDLAFRTGTAARAAALRRYGLTRFLDDWDRVLQEVTS</sequence>
<reference evidence="3" key="1">
    <citation type="submission" date="2016-08" db="EMBL/GenBank/DDBJ databases">
        <authorList>
            <person name="Tokovenko B."/>
            <person name="Kalinowski J."/>
        </authorList>
    </citation>
    <scope>NUCLEOTIDE SEQUENCE [LARGE SCALE GENOMIC DNA]</scope>
    <source>
        <strain evidence="3">UTMC102</strain>
    </source>
</reference>
<feature type="compositionally biased region" description="Polar residues" evidence="1">
    <location>
        <begin position="10"/>
        <end position="23"/>
    </location>
</feature>
<evidence type="ECO:0000256" key="1">
    <source>
        <dbReference type="SAM" id="MobiDB-lite"/>
    </source>
</evidence>
<keyword evidence="2" id="KW-0808">Transferase</keyword>